<name>A0A6M3JIF3_9ZZZZ</name>
<reference evidence="1" key="1">
    <citation type="submission" date="2020-03" db="EMBL/GenBank/DDBJ databases">
        <title>The deep terrestrial virosphere.</title>
        <authorList>
            <person name="Holmfeldt K."/>
            <person name="Nilsson E."/>
            <person name="Simone D."/>
            <person name="Lopez-Fernandez M."/>
            <person name="Wu X."/>
            <person name="de Brujin I."/>
            <person name="Lundin D."/>
            <person name="Andersson A."/>
            <person name="Bertilsson S."/>
            <person name="Dopson M."/>
        </authorList>
    </citation>
    <scope>NUCLEOTIDE SEQUENCE</scope>
    <source>
        <strain evidence="1">MM415A04115</strain>
    </source>
</reference>
<accession>A0A6M3JIF3</accession>
<dbReference type="AlphaFoldDB" id="A0A6M3JIF3"/>
<evidence type="ECO:0000313" key="1">
    <source>
        <dbReference type="EMBL" id="QJA69959.1"/>
    </source>
</evidence>
<protein>
    <submittedName>
        <fullName evidence="1">Uncharacterized protein</fullName>
    </submittedName>
</protein>
<dbReference type="EMBL" id="MT141751">
    <property type="protein sequence ID" value="QJA69959.1"/>
    <property type="molecule type" value="Genomic_DNA"/>
</dbReference>
<proteinExistence type="predicted"/>
<gene>
    <name evidence="1" type="ORF">MM415A04115_0009</name>
</gene>
<organism evidence="1">
    <name type="scientific">viral metagenome</name>
    <dbReference type="NCBI Taxonomy" id="1070528"/>
    <lineage>
        <taxon>unclassified sequences</taxon>
        <taxon>metagenomes</taxon>
        <taxon>organismal metagenomes</taxon>
    </lineage>
</organism>
<sequence>MFSNITFSNGKIENEEDLIRRNIGMDRGRRKKAANHLGLSWKEYRQAEQLITEDSTMMGDKNRLLDKKRR</sequence>